<organism evidence="6">
    <name type="scientific">Taylorella equigenitalis 14/56</name>
    <dbReference type="NCBI Taxonomy" id="1091497"/>
    <lineage>
        <taxon>Bacteria</taxon>
        <taxon>Pseudomonadati</taxon>
        <taxon>Pseudomonadota</taxon>
        <taxon>Betaproteobacteria</taxon>
        <taxon>Burkholderiales</taxon>
        <taxon>Alcaligenaceae</taxon>
        <taxon>Taylorella</taxon>
    </lineage>
</organism>
<proteinExistence type="inferred from homology"/>
<protein>
    <submittedName>
        <fullName evidence="6">Putative protease</fullName>
    </submittedName>
</protein>
<keyword evidence="2" id="KW-0378">Hydrolase</keyword>
<dbReference type="Pfam" id="PF16325">
    <property type="entry name" value="Peptidase_U32_C"/>
    <property type="match status" value="1"/>
</dbReference>
<evidence type="ECO:0000259" key="5">
    <source>
        <dbReference type="Pfam" id="PF16325"/>
    </source>
</evidence>
<evidence type="ECO:0000256" key="4">
    <source>
        <dbReference type="SAM" id="MobiDB-lite"/>
    </source>
</evidence>
<sequence>MKKPELLLPAGGLERMRTAFFFGADAVYAGQPRYSLRARNNEFVRFEKMEQAINEAHALGKKFYVTSNLLPHNSKLRTYLDDLAPIMELKPDALIMADPGLIMKVKERWPDAVIHLSVQANTTNYWGVQFWQRMGISRIILSRELSLDEIEEIRQECPDMELEVFVHGALCIAYSGRCLLSGYFNQRDPNQGTCTNSCRWDYKVLPTVESDAGDARLAPGAERFGFGGGSGSAAGLCSSSNEACSTGGGVCSTSVGNSPNKPYSPGGAGAGGAYSAGVSRSAGGVCSTGGRGAADLAYSTGGVSRSPSEDYSTGGSSSSEFRVPDAGLEGFDFNAMREEADSRFASVGGAPRHPLADNVYLLEEGNRPGQYMPIMEDDHGTYIMNSKDLRAIEQVERLVKIGVDSLKVEGRTKSMYYVGRVANAYRRAIDDAVAGRPFNPELLADLQNVANRGYTPGFLERHQTQDYQNYLHGYSVSRLSQFAGVVRDVDDDGWATVEVKNRFRVGDKLEVIHPSGNMVIVLEAMEIDGEPTDLASGNGREARIPGMHGKKGALLARLLSEGERERLVKLTGVSGE</sequence>
<dbReference type="OrthoDB" id="9807498at2"/>
<feature type="domain" description="Peptidase family U32 C-terminal" evidence="5">
    <location>
        <begin position="480"/>
        <end position="551"/>
    </location>
</feature>
<dbReference type="Pfam" id="PF01136">
    <property type="entry name" value="Peptidase_U32"/>
    <property type="match status" value="2"/>
</dbReference>
<dbReference type="PROSITE" id="PS01276">
    <property type="entry name" value="PEPTIDASE_U32"/>
    <property type="match status" value="1"/>
</dbReference>
<dbReference type="GO" id="GO:0008233">
    <property type="term" value="F:peptidase activity"/>
    <property type="evidence" value="ECO:0007669"/>
    <property type="project" value="UniProtKB-KW"/>
</dbReference>
<dbReference type="HOGENOM" id="CLU_011540_0_2_4"/>
<dbReference type="InterPro" id="IPR032525">
    <property type="entry name" value="Peptidase_U32_C"/>
</dbReference>
<comment type="similarity">
    <text evidence="3">Belongs to the peptidase U32 family.</text>
</comment>
<name>I7J037_9BURK</name>
<keyword evidence="1 6" id="KW-0645">Protease</keyword>
<dbReference type="PANTHER" id="PTHR30217:SF6">
    <property type="entry name" value="TRNA HYDROXYLATION PROTEIN P"/>
    <property type="match status" value="1"/>
</dbReference>
<dbReference type="InterPro" id="IPR001539">
    <property type="entry name" value="Peptidase_U32"/>
</dbReference>
<feature type="region of interest" description="Disordered" evidence="4">
    <location>
        <begin position="299"/>
        <end position="320"/>
    </location>
</feature>
<dbReference type="AlphaFoldDB" id="I7J037"/>
<reference evidence="6" key="1">
    <citation type="journal article" date="2012" name="Vet. Microbiol.">
        <title>Comparative genomic analyses of the Taylorellae.</title>
        <authorList>
            <person name="Hauser H."/>
            <person name="Richter D.C."/>
            <person name="van Tonder A."/>
            <person name="Clark L."/>
            <person name="Preston A."/>
        </authorList>
    </citation>
    <scope>NUCLEOTIDE SEQUENCE</scope>
    <source>
        <strain evidence="6">14/56</strain>
    </source>
</reference>
<dbReference type="EMBL" id="HE681423">
    <property type="protein sequence ID" value="CCG18730.1"/>
    <property type="molecule type" value="Genomic_DNA"/>
</dbReference>
<dbReference type="RefSeq" id="WP_015555718.1">
    <property type="nucleotide sequence ID" value="NC_021036.1"/>
</dbReference>
<gene>
    <name evidence="6" type="ORF">KUK_1440</name>
</gene>
<dbReference type="PANTHER" id="PTHR30217">
    <property type="entry name" value="PEPTIDASE U32 FAMILY"/>
    <property type="match status" value="1"/>
</dbReference>
<dbReference type="InterPro" id="IPR051454">
    <property type="entry name" value="RNA/ubiquinone_mod_enzymes"/>
</dbReference>
<evidence type="ECO:0000256" key="1">
    <source>
        <dbReference type="ARBA" id="ARBA00022670"/>
    </source>
</evidence>
<dbReference type="Gene3D" id="2.40.30.10">
    <property type="entry name" value="Translation factors"/>
    <property type="match status" value="1"/>
</dbReference>
<dbReference type="GO" id="GO:0006508">
    <property type="term" value="P:proteolysis"/>
    <property type="evidence" value="ECO:0007669"/>
    <property type="project" value="UniProtKB-KW"/>
</dbReference>
<dbReference type="KEGG" id="teg:KUK_1440"/>
<evidence type="ECO:0000256" key="2">
    <source>
        <dbReference type="ARBA" id="ARBA00022801"/>
    </source>
</evidence>
<evidence type="ECO:0000313" key="6">
    <source>
        <dbReference type="EMBL" id="CCG18730.1"/>
    </source>
</evidence>
<evidence type="ECO:0000256" key="3">
    <source>
        <dbReference type="ARBA" id="ARBA00038374"/>
    </source>
</evidence>
<accession>I7J037</accession>
<feature type="compositionally biased region" description="Low complexity" evidence="4">
    <location>
        <begin position="309"/>
        <end position="320"/>
    </location>
</feature>